<proteinExistence type="predicted"/>
<protein>
    <recommendedName>
        <fullName evidence="3">Serpentine_recp domain containing protein</fullName>
    </recommendedName>
</protein>
<dbReference type="EMBL" id="CP002025">
    <property type="protein sequence ID" value="ADK30669.1"/>
    <property type="molecule type" value="Genomic_DNA"/>
</dbReference>
<dbReference type="HOGENOM" id="CLU_094867_0_0_12"/>
<dbReference type="Proteomes" id="UP000000332">
    <property type="component" value="Chromosome"/>
</dbReference>
<keyword evidence="2" id="KW-1185">Reference proteome</keyword>
<dbReference type="STRING" id="759914.BP951000_0670"/>
<organism evidence="1 2">
    <name type="scientific">Brachyspira pilosicoli (strain ATCC BAA-1826 / 95/1000)</name>
    <dbReference type="NCBI Taxonomy" id="759914"/>
    <lineage>
        <taxon>Bacteria</taxon>
        <taxon>Pseudomonadati</taxon>
        <taxon>Spirochaetota</taxon>
        <taxon>Spirochaetia</taxon>
        <taxon>Brachyspirales</taxon>
        <taxon>Brachyspiraceae</taxon>
        <taxon>Brachyspira</taxon>
    </lineage>
</organism>
<evidence type="ECO:0008006" key="3">
    <source>
        <dbReference type="Google" id="ProtNLM"/>
    </source>
</evidence>
<accession>D8IBZ6</accession>
<dbReference type="AlphaFoldDB" id="D8IBZ6"/>
<evidence type="ECO:0000313" key="2">
    <source>
        <dbReference type="Proteomes" id="UP000000332"/>
    </source>
</evidence>
<evidence type="ECO:0000313" key="1">
    <source>
        <dbReference type="EMBL" id="ADK30669.1"/>
    </source>
</evidence>
<dbReference type="KEGG" id="bpo:BP951000_0670"/>
<dbReference type="InParanoid" id="D8IBZ6"/>
<name>D8IBZ6_BRAP9</name>
<sequence length="238" mass="27567">MQIIRNIIILKNEVFLMCFFKKVFLILFFVFSLSFNVFAQKNRFEVLLNVPFGMSIGFSDSKLINNPTVLGMKSFVDFEIGASLQFGYMYLISERMALSILAEFGYSHDSYSYRSKDLKTTYSYYFENILVGVLPKFIIDNFSIGFGIGVKMPTIVNYIEKVNNKNIYNTSLYYSEAAPVTFIKLTFDYSFPINKYLNINLGSYVLYDVFVRVNNPNYQYHNISALSIGMELALRFVI</sequence>
<reference evidence="1" key="1">
    <citation type="journal article" date="2010" name="PLoS ONE">
        <title>The complete genome sequence of the pathogenic intestinal spirochete Brachyspira pilosicoli and comparison with other Brachyspira genomes.</title>
        <authorList>
            <person name="Wanchanthuek P."/>
            <person name="Bellgard M.I."/>
            <person name="La T."/>
            <person name="Ryan K."/>
            <person name="Moolhuijzen P."/>
            <person name="Chapman B."/>
            <person name="Black M."/>
            <person name="Schibeci D."/>
            <person name="Hunter A."/>
            <person name="Barrero R."/>
            <person name="Phillips N.D."/>
            <person name="Hampson D.J."/>
        </authorList>
    </citation>
    <scope>NUCLEOTIDE SEQUENCE [LARGE SCALE GENOMIC DNA]</scope>
    <source>
        <strain evidence="1">95/1000</strain>
    </source>
</reference>
<gene>
    <name evidence="1" type="ordered locus">BP951000_0670</name>
</gene>